<dbReference type="InterPro" id="IPR003347">
    <property type="entry name" value="JmjC_dom"/>
</dbReference>
<name>A0AAX4P6D2_9CHLO</name>
<dbReference type="PANTHER" id="PTHR12461:SF105">
    <property type="entry name" value="HYPOXIA-INDUCIBLE FACTOR 1-ALPHA INHIBITOR"/>
    <property type="match status" value="1"/>
</dbReference>
<organism evidence="3 4">
    <name type="scientific">Chloropicon roscoffensis</name>
    <dbReference type="NCBI Taxonomy" id="1461544"/>
    <lineage>
        <taxon>Eukaryota</taxon>
        <taxon>Viridiplantae</taxon>
        <taxon>Chlorophyta</taxon>
        <taxon>Chloropicophyceae</taxon>
        <taxon>Chloropicales</taxon>
        <taxon>Chloropicaceae</taxon>
        <taxon>Chloropicon</taxon>
    </lineage>
</organism>
<accession>A0AAX4P6D2</accession>
<evidence type="ECO:0000313" key="3">
    <source>
        <dbReference type="EMBL" id="WZN61827.1"/>
    </source>
</evidence>
<sequence length="470" mass="52486">MTRAHLAGYSRTTLVVGLALLGVVWLSLPSPHSPRAKHEDHSLFSRTPFFAPEAEPERPASSKDSTGLNIVPIARIRSGSLTVKEFFDRYGDQTVIVEGEAAHHPAFRLGFEGLRDLCPDAQVDTNVYNKDSDDWAGQSDNKQMALGTFVDEYIYKNGTGELRYAGGGVGIPEVCPPLDYYTLVPKYASCALIVVDVEHETSEGERLHVQQAQPEMFLGSSGTKSEIHMDSLLTGFWMSVYIGEKTFRTISFEDAVRELTVKSSDTGEEVPYFMENRYTKTLVNEISGEFEDVQLEIWDPDLELFPELAKITIQEGTLGAGDWIYLPPATLHGVSNSRESWAVSVNSLYPAAIETFVEVCSQSNFALLCLEFAAEVGECNLDLINTKEDLRKCLSESAFVQGVVSEFESGRCEDKSLHEMSGFADYESWCQVICETLRNEPGDKEEGMEEYEERKERVNRICDLCSYRGL</sequence>
<reference evidence="3 4" key="1">
    <citation type="submission" date="2024-03" db="EMBL/GenBank/DDBJ databases">
        <title>Complete genome sequence of the green alga Chloropicon roscoffensis RCC1871.</title>
        <authorList>
            <person name="Lemieux C."/>
            <person name="Pombert J.-F."/>
            <person name="Otis C."/>
            <person name="Turmel M."/>
        </authorList>
    </citation>
    <scope>NUCLEOTIDE SEQUENCE [LARGE SCALE GENOMIC DNA]</scope>
    <source>
        <strain evidence="3 4">RCC1871</strain>
    </source>
</reference>
<dbReference type="EMBL" id="CP151504">
    <property type="protein sequence ID" value="WZN61827.1"/>
    <property type="molecule type" value="Genomic_DNA"/>
</dbReference>
<dbReference type="Proteomes" id="UP001472866">
    <property type="component" value="Chromosome 04"/>
</dbReference>
<dbReference type="InterPro" id="IPR041667">
    <property type="entry name" value="Cupin_8"/>
</dbReference>
<dbReference type="PANTHER" id="PTHR12461">
    <property type="entry name" value="HYPOXIA-INDUCIBLE FACTOR 1 ALPHA INHIBITOR-RELATED"/>
    <property type="match status" value="1"/>
</dbReference>
<dbReference type="AlphaFoldDB" id="A0AAX4P6D2"/>
<evidence type="ECO:0000256" key="1">
    <source>
        <dbReference type="ARBA" id="ARBA00006801"/>
    </source>
</evidence>
<dbReference type="PROSITE" id="PS51184">
    <property type="entry name" value="JMJC"/>
    <property type="match status" value="1"/>
</dbReference>
<evidence type="ECO:0000313" key="4">
    <source>
        <dbReference type="Proteomes" id="UP001472866"/>
    </source>
</evidence>
<feature type="domain" description="JmjC" evidence="2">
    <location>
        <begin position="173"/>
        <end position="364"/>
    </location>
</feature>
<protein>
    <submittedName>
        <fullName evidence="3">JmjC domain-containing protein</fullName>
    </submittedName>
</protein>
<evidence type="ECO:0000259" key="2">
    <source>
        <dbReference type="PROSITE" id="PS51184"/>
    </source>
</evidence>
<dbReference type="Gene3D" id="2.60.120.650">
    <property type="entry name" value="Cupin"/>
    <property type="match status" value="1"/>
</dbReference>
<dbReference type="SUPFAM" id="SSF51197">
    <property type="entry name" value="Clavaminate synthase-like"/>
    <property type="match status" value="1"/>
</dbReference>
<keyword evidence="4" id="KW-1185">Reference proteome</keyword>
<proteinExistence type="inferred from homology"/>
<comment type="similarity">
    <text evidence="1">Belongs to the JARID1 histone demethylase family.</text>
</comment>
<gene>
    <name evidence="3" type="ORF">HKI87_04g33620</name>
</gene>
<dbReference type="Pfam" id="PF13621">
    <property type="entry name" value="Cupin_8"/>
    <property type="match status" value="1"/>
</dbReference>